<keyword evidence="2" id="KW-0805">Transcription regulation</keyword>
<dbReference type="GO" id="GO:0032993">
    <property type="term" value="C:protein-DNA complex"/>
    <property type="evidence" value="ECO:0007669"/>
    <property type="project" value="TreeGrafter"/>
</dbReference>
<dbReference type="Gene3D" id="1.10.10.10">
    <property type="entry name" value="Winged helix-like DNA-binding domain superfamily/Winged helix DNA-binding domain"/>
    <property type="match status" value="1"/>
</dbReference>
<sequence>MLDLTHLRSFAALAEELHFGRAARRLHMTQPPLSRQIRLLEAELGLRLFDRTSHSVALTPAGHAFLPEARALLGASERAVQAARRAARAPGGGTLTIGFLGASTYAFLPRLISQARAELPDTVLVLKEMSGVAQIEALELGRIDLGLVRPVPEPFDGVSSCVMQEGLALALPQGHPLAGRRRPALRDLEGEDFIMFSPDGPYMHALLSDAFRAAGVRPRVVQAVSQSQTVLSLVSTGMGVAIVPEEVRSACFDNVVLRPIATTPGLAVELHAVWRPGNGNPALPPFREMLHRVMPPPPLGKPP</sequence>
<protein>
    <submittedName>
        <fullName evidence="6">DNA-binding transcriptional regulator, LysR family</fullName>
    </submittedName>
</protein>
<accession>A0A1M6KK63</accession>
<dbReference type="SUPFAM" id="SSF53850">
    <property type="entry name" value="Periplasmic binding protein-like II"/>
    <property type="match status" value="1"/>
</dbReference>
<evidence type="ECO:0000313" key="7">
    <source>
        <dbReference type="Proteomes" id="UP000184387"/>
    </source>
</evidence>
<dbReference type="AlphaFoldDB" id="A0A1M6KK63"/>
<keyword evidence="4" id="KW-0804">Transcription</keyword>
<comment type="similarity">
    <text evidence="1">Belongs to the LysR transcriptional regulatory family.</text>
</comment>
<keyword evidence="7" id="KW-1185">Reference proteome</keyword>
<dbReference type="OrthoDB" id="9811588at2"/>
<dbReference type="InterPro" id="IPR005119">
    <property type="entry name" value="LysR_subst-bd"/>
</dbReference>
<reference evidence="6 7" key="1">
    <citation type="submission" date="2016-11" db="EMBL/GenBank/DDBJ databases">
        <authorList>
            <person name="Jaros S."/>
            <person name="Januszkiewicz K."/>
            <person name="Wedrychowicz H."/>
        </authorList>
    </citation>
    <scope>NUCLEOTIDE SEQUENCE [LARGE SCALE GENOMIC DNA]</scope>
    <source>
        <strain evidence="6 7">DSM 14916</strain>
    </source>
</reference>
<dbReference type="InterPro" id="IPR036388">
    <property type="entry name" value="WH-like_DNA-bd_sf"/>
</dbReference>
<name>A0A1M6KK63_9PROT</name>
<dbReference type="GO" id="GO:0003700">
    <property type="term" value="F:DNA-binding transcription factor activity"/>
    <property type="evidence" value="ECO:0007669"/>
    <property type="project" value="InterPro"/>
</dbReference>
<evidence type="ECO:0000313" key="6">
    <source>
        <dbReference type="EMBL" id="SHJ59368.1"/>
    </source>
</evidence>
<dbReference type="InterPro" id="IPR000847">
    <property type="entry name" value="LysR_HTH_N"/>
</dbReference>
<dbReference type="PRINTS" id="PR00039">
    <property type="entry name" value="HTHLYSR"/>
</dbReference>
<dbReference type="Gene3D" id="3.40.190.10">
    <property type="entry name" value="Periplasmic binding protein-like II"/>
    <property type="match status" value="2"/>
</dbReference>
<dbReference type="RefSeq" id="WP_073135969.1">
    <property type="nucleotide sequence ID" value="NZ_FQZF01000016.1"/>
</dbReference>
<evidence type="ECO:0000256" key="3">
    <source>
        <dbReference type="ARBA" id="ARBA00023125"/>
    </source>
</evidence>
<organism evidence="6 7">
    <name type="scientific">Muricoccus roseus</name>
    <dbReference type="NCBI Taxonomy" id="198092"/>
    <lineage>
        <taxon>Bacteria</taxon>
        <taxon>Pseudomonadati</taxon>
        <taxon>Pseudomonadota</taxon>
        <taxon>Alphaproteobacteria</taxon>
        <taxon>Acetobacterales</taxon>
        <taxon>Roseomonadaceae</taxon>
        <taxon>Muricoccus</taxon>
    </lineage>
</organism>
<dbReference type="PANTHER" id="PTHR30346">
    <property type="entry name" value="TRANSCRIPTIONAL DUAL REGULATOR HCAR-RELATED"/>
    <property type="match status" value="1"/>
</dbReference>
<dbReference type="EMBL" id="FQZF01000016">
    <property type="protein sequence ID" value="SHJ59368.1"/>
    <property type="molecule type" value="Genomic_DNA"/>
</dbReference>
<dbReference type="STRING" id="198092.SAMN02745194_02933"/>
<dbReference type="FunFam" id="1.10.10.10:FF:000001">
    <property type="entry name" value="LysR family transcriptional regulator"/>
    <property type="match status" value="1"/>
</dbReference>
<dbReference type="SUPFAM" id="SSF46785">
    <property type="entry name" value="Winged helix' DNA-binding domain"/>
    <property type="match status" value="1"/>
</dbReference>
<dbReference type="InterPro" id="IPR036390">
    <property type="entry name" value="WH_DNA-bd_sf"/>
</dbReference>
<evidence type="ECO:0000256" key="2">
    <source>
        <dbReference type="ARBA" id="ARBA00023015"/>
    </source>
</evidence>
<evidence type="ECO:0000259" key="5">
    <source>
        <dbReference type="PROSITE" id="PS50931"/>
    </source>
</evidence>
<proteinExistence type="inferred from homology"/>
<dbReference type="Pfam" id="PF00126">
    <property type="entry name" value="HTH_1"/>
    <property type="match status" value="1"/>
</dbReference>
<evidence type="ECO:0000256" key="1">
    <source>
        <dbReference type="ARBA" id="ARBA00009437"/>
    </source>
</evidence>
<gene>
    <name evidence="6" type="ORF">SAMN02745194_02933</name>
</gene>
<dbReference type="Proteomes" id="UP000184387">
    <property type="component" value="Unassembled WGS sequence"/>
</dbReference>
<dbReference type="GO" id="GO:0003677">
    <property type="term" value="F:DNA binding"/>
    <property type="evidence" value="ECO:0007669"/>
    <property type="project" value="UniProtKB-KW"/>
</dbReference>
<feature type="domain" description="HTH lysR-type" evidence="5">
    <location>
        <begin position="2"/>
        <end position="59"/>
    </location>
</feature>
<dbReference type="PROSITE" id="PS50931">
    <property type="entry name" value="HTH_LYSR"/>
    <property type="match status" value="1"/>
</dbReference>
<dbReference type="PANTHER" id="PTHR30346:SF0">
    <property type="entry name" value="HCA OPERON TRANSCRIPTIONAL ACTIVATOR HCAR"/>
    <property type="match status" value="1"/>
</dbReference>
<keyword evidence="3 6" id="KW-0238">DNA-binding</keyword>
<dbReference type="Pfam" id="PF03466">
    <property type="entry name" value="LysR_substrate"/>
    <property type="match status" value="1"/>
</dbReference>
<evidence type="ECO:0000256" key="4">
    <source>
        <dbReference type="ARBA" id="ARBA00023163"/>
    </source>
</evidence>